<dbReference type="PATRIC" id="fig|106592.7.peg.7247"/>
<accession>A0A0L8BUG7</accession>
<keyword evidence="2" id="KW-0812">Transmembrane</keyword>
<evidence type="ECO:0000313" key="3">
    <source>
        <dbReference type="EMBL" id="KOF18139.1"/>
    </source>
</evidence>
<protein>
    <submittedName>
        <fullName evidence="3">Uncharacterized protein</fullName>
    </submittedName>
</protein>
<dbReference type="EMBL" id="LGAP01000008">
    <property type="protein sequence ID" value="KOF18139.1"/>
    <property type="molecule type" value="Genomic_DNA"/>
</dbReference>
<dbReference type="AlphaFoldDB" id="A0A0L8BUG7"/>
<evidence type="ECO:0000256" key="1">
    <source>
        <dbReference type="SAM" id="MobiDB-lite"/>
    </source>
</evidence>
<dbReference type="Proteomes" id="UP000037425">
    <property type="component" value="Unassembled WGS sequence"/>
</dbReference>
<evidence type="ECO:0000313" key="4">
    <source>
        <dbReference type="Proteomes" id="UP000037425"/>
    </source>
</evidence>
<dbReference type="RefSeq" id="WP_053249591.1">
    <property type="nucleotide sequence ID" value="NZ_LGAP01000008.1"/>
</dbReference>
<proteinExistence type="predicted"/>
<dbReference type="OrthoDB" id="8421191at2"/>
<name>A0A0L8BUG7_ENSAD</name>
<organism evidence="3 4">
    <name type="scientific">Ensifer adhaerens</name>
    <name type="common">Sinorhizobium morelense</name>
    <dbReference type="NCBI Taxonomy" id="106592"/>
    <lineage>
        <taxon>Bacteria</taxon>
        <taxon>Pseudomonadati</taxon>
        <taxon>Pseudomonadota</taxon>
        <taxon>Alphaproteobacteria</taxon>
        <taxon>Hyphomicrobiales</taxon>
        <taxon>Rhizobiaceae</taxon>
        <taxon>Sinorhizobium/Ensifer group</taxon>
        <taxon>Ensifer</taxon>
    </lineage>
</organism>
<comment type="caution">
    <text evidence="3">The sequence shown here is derived from an EMBL/GenBank/DDBJ whole genome shotgun (WGS) entry which is preliminary data.</text>
</comment>
<keyword evidence="2" id="KW-0472">Membrane</keyword>
<keyword evidence="2" id="KW-1133">Transmembrane helix</keyword>
<feature type="transmembrane region" description="Helical" evidence="2">
    <location>
        <begin position="33"/>
        <end position="59"/>
    </location>
</feature>
<feature type="region of interest" description="Disordered" evidence="1">
    <location>
        <begin position="1"/>
        <end position="26"/>
    </location>
</feature>
<reference evidence="4" key="1">
    <citation type="submission" date="2015-07" db="EMBL/GenBank/DDBJ databases">
        <title>Whole genome sequence of an Ensifer adhaerens strain isolated from a cave pool in the Wind Cave National Park.</title>
        <authorList>
            <person name="Eng W.W.H."/>
            <person name="Gan H.M."/>
            <person name="Barton H.A."/>
            <person name="Savka M.A."/>
        </authorList>
    </citation>
    <scope>NUCLEOTIDE SEQUENCE [LARGE SCALE GENOMIC DNA]</scope>
    <source>
        <strain evidence="4">SD006</strain>
    </source>
</reference>
<gene>
    <name evidence="3" type="ORF">AC244_14840</name>
</gene>
<sequence>MSRFPHLAAQAEQRRRSQGTDSYPADNSVVRDAFLGIGIRLGIVLGLAYGIQTVIPWLAG</sequence>
<evidence type="ECO:0000256" key="2">
    <source>
        <dbReference type="SAM" id="Phobius"/>
    </source>
</evidence>